<evidence type="ECO:0000313" key="4">
    <source>
        <dbReference type="Proteomes" id="UP000029986"/>
    </source>
</evidence>
<organism evidence="3 4">
    <name type="scientific">Hafnia alvei FB1</name>
    <dbReference type="NCBI Taxonomy" id="1453496"/>
    <lineage>
        <taxon>Bacteria</taxon>
        <taxon>Pseudomonadati</taxon>
        <taxon>Pseudomonadota</taxon>
        <taxon>Gammaproteobacteria</taxon>
        <taxon>Enterobacterales</taxon>
        <taxon>Hafniaceae</taxon>
        <taxon>Hafnia</taxon>
    </lineage>
</organism>
<dbReference type="OrthoDB" id="3174863at2"/>
<comment type="function">
    <text evidence="2">Required for biogenesis/assembly of DMSO reductase, but not for the interaction of the DmsA signal peptide with the Tat system. May be part of a chaperone cascade complex that facilitates a folding-maturation pathway for the substrate protein.</text>
</comment>
<dbReference type="Gene3D" id="1.10.3480.10">
    <property type="entry name" value="TorD-like"/>
    <property type="match status" value="1"/>
</dbReference>
<dbReference type="NCBIfam" id="NF008632">
    <property type="entry name" value="PRK11621.1"/>
    <property type="match status" value="1"/>
</dbReference>
<dbReference type="Proteomes" id="UP000029986">
    <property type="component" value="Chromosome"/>
</dbReference>
<evidence type="ECO:0000256" key="2">
    <source>
        <dbReference type="HAMAP-Rule" id="MF_00940"/>
    </source>
</evidence>
<dbReference type="PIRSF" id="PIRSF004690">
    <property type="entry name" value="DmsD"/>
    <property type="match status" value="1"/>
</dbReference>
<dbReference type="InterPro" id="IPR020945">
    <property type="entry name" value="DMSO/NO3_reduct_chaperone"/>
</dbReference>
<reference evidence="3 4" key="1">
    <citation type="journal article" date="2014" name="Gut Pathog.">
        <title>Gene clusters of Hafnia alvei strain FB1 important in survival and pathogenesis: a draft genome perspective.</title>
        <authorList>
            <person name="Tan J.Y."/>
            <person name="Yin W.F."/>
            <person name="Chan K.G."/>
        </authorList>
    </citation>
    <scope>NUCLEOTIDE SEQUENCE [LARGE SCALE GENOMIC DNA]</scope>
    <source>
        <strain evidence="3 4">FB1</strain>
    </source>
</reference>
<dbReference type="SUPFAM" id="SSF89155">
    <property type="entry name" value="TorD-like"/>
    <property type="match status" value="1"/>
</dbReference>
<dbReference type="HAMAP" id="MF_00940">
    <property type="entry name" value="DmsD_chaperone"/>
    <property type="match status" value="1"/>
</dbReference>
<dbReference type="Pfam" id="PF02613">
    <property type="entry name" value="Nitrate_red_del"/>
    <property type="match status" value="1"/>
</dbReference>
<gene>
    <name evidence="2" type="primary">dmsD</name>
    <name evidence="3" type="ORF">AT03_08230</name>
</gene>
<sequence>MLQPQQLQDIAISARALGALFYYSPESEACTPLVEIFTSSEWCSEWPYGSEPQLAQCMTQLAAATNESLEDAYQRLFIGPHALPAPPWGSVYLDKESVLFGDSTLALRQWMRQHHIEGQSGQKEPEDQFGLMLMMAAWLAETQPQALGEFLSVHLLPWSSRYLTLMIQDAQHPFYQGLAELAMLTLASWQQQLAIMPVACELYR</sequence>
<proteinExistence type="inferred from homology"/>
<dbReference type="EMBL" id="CP009706">
    <property type="protein sequence ID" value="AIU72378.1"/>
    <property type="molecule type" value="Genomic_DNA"/>
</dbReference>
<name>A0A097R0W6_HAFAL</name>
<dbReference type="InterPro" id="IPR028611">
    <property type="entry name" value="DmsD_chaperone"/>
</dbReference>
<dbReference type="InterPro" id="IPR050289">
    <property type="entry name" value="TorD/DmsD_chaperones"/>
</dbReference>
<dbReference type="PANTHER" id="PTHR34227:SF6">
    <property type="entry name" value="TAT PROOFREADING CHAPERONE DMSD"/>
    <property type="match status" value="1"/>
</dbReference>
<evidence type="ECO:0000256" key="1">
    <source>
        <dbReference type="ARBA" id="ARBA00023186"/>
    </source>
</evidence>
<dbReference type="AlphaFoldDB" id="A0A097R0W6"/>
<dbReference type="GO" id="GO:0005048">
    <property type="term" value="F:signal sequence binding"/>
    <property type="evidence" value="ECO:0007669"/>
    <property type="project" value="InterPro"/>
</dbReference>
<dbReference type="PANTHER" id="PTHR34227">
    <property type="entry name" value="CHAPERONE PROTEIN YCDY"/>
    <property type="match status" value="1"/>
</dbReference>
<comment type="similarity">
    <text evidence="2">Belongs to the TorD/DmsD family. DmsD subfamily.</text>
</comment>
<dbReference type="KEGG" id="hav:AT03_08230"/>
<evidence type="ECO:0000313" key="3">
    <source>
        <dbReference type="EMBL" id="AIU72378.1"/>
    </source>
</evidence>
<keyword evidence="4" id="KW-1185">Reference proteome</keyword>
<dbReference type="RefSeq" id="WP_025800955.1">
    <property type="nucleotide sequence ID" value="NZ_CP009706.1"/>
</dbReference>
<protein>
    <recommendedName>
        <fullName evidence="2">Tat proofreading chaperone DmsD</fullName>
    </recommendedName>
    <alternativeName>
        <fullName evidence="2">DMSO reductase maturation protein</fullName>
    </alternativeName>
    <alternativeName>
        <fullName evidence="2">Twin-arginine leader-binding protein DmsD</fullName>
    </alternativeName>
</protein>
<dbReference type="eggNOG" id="COG3381">
    <property type="taxonomic scope" value="Bacteria"/>
</dbReference>
<dbReference type="InterPro" id="IPR026269">
    <property type="entry name" value="DmsD-type"/>
</dbReference>
<accession>A0A097R0W6</accession>
<dbReference type="InterPro" id="IPR036411">
    <property type="entry name" value="TorD-like_sf"/>
</dbReference>
<keyword evidence="1 2" id="KW-0143">Chaperone</keyword>
<dbReference type="HOGENOM" id="CLU_077650_7_1_6"/>
<dbReference type="PATRIC" id="fig|1453496.5.peg.1641"/>